<evidence type="ECO:0000256" key="1">
    <source>
        <dbReference type="SAM" id="SignalP"/>
    </source>
</evidence>
<dbReference type="RefSeq" id="WP_219964153.1">
    <property type="nucleotide sequence ID" value="NZ_JAGFNZ010000001.1"/>
</dbReference>
<evidence type="ECO:0000313" key="2">
    <source>
        <dbReference type="EMBL" id="MBW7571767.1"/>
    </source>
</evidence>
<dbReference type="PROSITE" id="PS51257">
    <property type="entry name" value="PROKAR_LIPOPROTEIN"/>
    <property type="match status" value="1"/>
</dbReference>
<organism evidence="2 3">
    <name type="scientific">Caproiciproducens faecalis</name>
    <dbReference type="NCBI Taxonomy" id="2820301"/>
    <lineage>
        <taxon>Bacteria</taxon>
        <taxon>Bacillati</taxon>
        <taxon>Bacillota</taxon>
        <taxon>Clostridia</taxon>
        <taxon>Eubacteriales</taxon>
        <taxon>Acutalibacteraceae</taxon>
        <taxon>Caproiciproducens</taxon>
    </lineage>
</organism>
<name>A0ABS7DKF4_9FIRM</name>
<keyword evidence="3" id="KW-1185">Reference proteome</keyword>
<sequence>MRKPKLLLLFLSALLVLLTACASKAEAPAVMLAKAAPSEIRAKSSAKSSAIQKFYTNDKLSFSFAVPDSWEDKNYTPAVTTETMSDDGTKYTKVDFLFQDDKECSLLTILIVSKDWWEKTKGETLDPKPTYLGTKEDIVYCFTLPKNSPYEVGAKSDLYNSMVLPDSDVLNRFQILGADASSGGIATVDGTLEEVMTQTITIKTDDGRSITFLKEGGDFDSSGSGLQLGKRLRIYYEGAIDGNSTRAVTVTKIERLN</sequence>
<protein>
    <recommendedName>
        <fullName evidence="4">Lipoprotein</fullName>
    </recommendedName>
</protein>
<accession>A0ABS7DKF4</accession>
<dbReference type="Proteomes" id="UP000719942">
    <property type="component" value="Unassembled WGS sequence"/>
</dbReference>
<evidence type="ECO:0008006" key="4">
    <source>
        <dbReference type="Google" id="ProtNLM"/>
    </source>
</evidence>
<feature type="signal peptide" evidence="1">
    <location>
        <begin position="1"/>
        <end position="25"/>
    </location>
</feature>
<comment type="caution">
    <text evidence="2">The sequence shown here is derived from an EMBL/GenBank/DDBJ whole genome shotgun (WGS) entry which is preliminary data.</text>
</comment>
<reference evidence="2 3" key="1">
    <citation type="submission" date="2021-03" db="EMBL/GenBank/DDBJ databases">
        <title>Caproiciproducens sp. nov. isolated from feces of cow.</title>
        <authorList>
            <person name="Choi J.-Y."/>
        </authorList>
    </citation>
    <scope>NUCLEOTIDE SEQUENCE [LARGE SCALE GENOMIC DNA]</scope>
    <source>
        <strain evidence="2 3">AGMB10547</strain>
    </source>
</reference>
<proteinExistence type="predicted"/>
<gene>
    <name evidence="2" type="ORF">J5W02_02970</name>
</gene>
<evidence type="ECO:0000313" key="3">
    <source>
        <dbReference type="Proteomes" id="UP000719942"/>
    </source>
</evidence>
<feature type="chain" id="PRO_5047173545" description="Lipoprotein" evidence="1">
    <location>
        <begin position="26"/>
        <end position="257"/>
    </location>
</feature>
<keyword evidence="1" id="KW-0732">Signal</keyword>
<dbReference type="EMBL" id="JAGFNZ010000001">
    <property type="protein sequence ID" value="MBW7571767.1"/>
    <property type="molecule type" value="Genomic_DNA"/>
</dbReference>